<dbReference type="PROSITE" id="PS00092">
    <property type="entry name" value="N6_MTASE"/>
    <property type="match status" value="1"/>
</dbReference>
<dbReference type="Gene3D" id="3.40.50.150">
    <property type="entry name" value="Vaccinia Virus protein VP39"/>
    <property type="match status" value="2"/>
</dbReference>
<evidence type="ECO:0000256" key="2">
    <source>
        <dbReference type="ARBA" id="ARBA00022603"/>
    </source>
</evidence>
<accession>A0A4R0MUK9</accession>
<keyword evidence="7" id="KW-1185">Reference proteome</keyword>
<dbReference type="RefSeq" id="WP_131553837.1">
    <property type="nucleotide sequence ID" value="NZ_SJSK01000003.1"/>
</dbReference>
<dbReference type="SUPFAM" id="SSF53335">
    <property type="entry name" value="S-adenosyl-L-methionine-dependent methyltransferases"/>
    <property type="match status" value="1"/>
</dbReference>
<dbReference type="GO" id="GO:0009007">
    <property type="term" value="F:site-specific DNA-methyltransferase (adenine-specific) activity"/>
    <property type="evidence" value="ECO:0007669"/>
    <property type="project" value="UniProtKB-EC"/>
</dbReference>
<protein>
    <recommendedName>
        <fullName evidence="1">site-specific DNA-methyltransferase (adenine-specific)</fullName>
        <ecNumber evidence="1">2.1.1.72</ecNumber>
    </recommendedName>
</protein>
<comment type="catalytic activity">
    <reaction evidence="5">
        <text>a 2'-deoxyadenosine in DNA + S-adenosyl-L-methionine = an N(6)-methyl-2'-deoxyadenosine in DNA + S-adenosyl-L-homocysteine + H(+)</text>
        <dbReference type="Rhea" id="RHEA:15197"/>
        <dbReference type="Rhea" id="RHEA-COMP:12418"/>
        <dbReference type="Rhea" id="RHEA-COMP:12419"/>
        <dbReference type="ChEBI" id="CHEBI:15378"/>
        <dbReference type="ChEBI" id="CHEBI:57856"/>
        <dbReference type="ChEBI" id="CHEBI:59789"/>
        <dbReference type="ChEBI" id="CHEBI:90615"/>
        <dbReference type="ChEBI" id="CHEBI:90616"/>
        <dbReference type="EC" id="2.1.1.72"/>
    </reaction>
</comment>
<dbReference type="InterPro" id="IPR012327">
    <property type="entry name" value="MeTrfase_D12"/>
</dbReference>
<comment type="caution">
    <text evidence="6">The sequence shown here is derived from an EMBL/GenBank/DDBJ whole genome shotgun (WGS) entry which is preliminary data.</text>
</comment>
<proteinExistence type="predicted"/>
<dbReference type="PRINTS" id="PR00505">
    <property type="entry name" value="D12N6MTFRASE"/>
</dbReference>
<dbReference type="GO" id="GO:0006298">
    <property type="term" value="P:mismatch repair"/>
    <property type="evidence" value="ECO:0007669"/>
    <property type="project" value="TreeGrafter"/>
</dbReference>
<gene>
    <name evidence="6" type="ORF">EZ428_14275</name>
</gene>
<dbReference type="GO" id="GO:0043565">
    <property type="term" value="F:sequence-specific DNA binding"/>
    <property type="evidence" value="ECO:0007669"/>
    <property type="project" value="TreeGrafter"/>
</dbReference>
<sequence length="375" mass="44577">MNTKLRPLLKWTGGKFDEFGLFATHIPKFDRYIEPFFGGGGVFFALQPSVQSFINDKSSDLINFYNQIGNEDFKTELLKYVDAWEKLTEICAQLWKTCSVDFIKYVKGKCLIQQFEKTLLTKFLSVINANLLFNESDFIIDFPLFQKTILASITGKTKRIRNISVRENRKFTIDELETHFETGLRGGVYLFFREILNKQYKKQIILADSKASANWYFVREFCYGSMFRFNKRGEFNIPYGGIAYNRKNFRKKVHKIFNENIIKLFKNSWLYNLDFELFLKSIELQPTDFIFLDPPYDSEFSEYDQSTFTQHDQKRLADYLINITAKWMIIIKETSFIREIYTHPTVKINTFDKNYRYNVKGRNDRNVQHLIITNY</sequence>
<dbReference type="GO" id="GO:0032259">
    <property type="term" value="P:methylation"/>
    <property type="evidence" value="ECO:0007669"/>
    <property type="project" value="UniProtKB-KW"/>
</dbReference>
<evidence type="ECO:0000256" key="4">
    <source>
        <dbReference type="ARBA" id="ARBA00022691"/>
    </source>
</evidence>
<dbReference type="InterPro" id="IPR002052">
    <property type="entry name" value="DNA_methylase_N6_adenine_CS"/>
</dbReference>
<keyword evidence="2 6" id="KW-0489">Methyltransferase</keyword>
<keyword evidence="3" id="KW-0808">Transferase</keyword>
<dbReference type="InterPro" id="IPR029063">
    <property type="entry name" value="SAM-dependent_MTases_sf"/>
</dbReference>
<dbReference type="GO" id="GO:0009307">
    <property type="term" value="P:DNA restriction-modification system"/>
    <property type="evidence" value="ECO:0007669"/>
    <property type="project" value="InterPro"/>
</dbReference>
<keyword evidence="4" id="KW-0949">S-adenosyl-L-methionine</keyword>
<evidence type="ECO:0000313" key="7">
    <source>
        <dbReference type="Proteomes" id="UP000292884"/>
    </source>
</evidence>
<dbReference type="AlphaFoldDB" id="A0A4R0MUK9"/>
<dbReference type="OrthoDB" id="9805629at2"/>
<dbReference type="GO" id="GO:1904047">
    <property type="term" value="F:S-adenosyl-L-methionine binding"/>
    <property type="evidence" value="ECO:0007669"/>
    <property type="project" value="TreeGrafter"/>
</dbReference>
<evidence type="ECO:0000256" key="5">
    <source>
        <dbReference type="ARBA" id="ARBA00047942"/>
    </source>
</evidence>
<reference evidence="6 7" key="1">
    <citation type="submission" date="2019-02" db="EMBL/GenBank/DDBJ databases">
        <title>Pedobacter sp. RP-1-13 sp. nov., isolated from Arctic soil.</title>
        <authorList>
            <person name="Dahal R.H."/>
        </authorList>
    </citation>
    <scope>NUCLEOTIDE SEQUENCE [LARGE SCALE GENOMIC DNA]</scope>
    <source>
        <strain evidence="6 7">RP-1-13</strain>
    </source>
</reference>
<dbReference type="PANTHER" id="PTHR30481:SF3">
    <property type="entry name" value="DNA ADENINE METHYLASE"/>
    <property type="match status" value="1"/>
</dbReference>
<dbReference type="Pfam" id="PF02086">
    <property type="entry name" value="MethyltransfD12"/>
    <property type="match status" value="2"/>
</dbReference>
<dbReference type="EC" id="2.1.1.72" evidence="1"/>
<evidence type="ECO:0000313" key="6">
    <source>
        <dbReference type="EMBL" id="TCC90437.1"/>
    </source>
</evidence>
<dbReference type="EMBL" id="SJSK01000003">
    <property type="protein sequence ID" value="TCC90437.1"/>
    <property type="molecule type" value="Genomic_DNA"/>
</dbReference>
<dbReference type="PANTHER" id="PTHR30481">
    <property type="entry name" value="DNA ADENINE METHYLASE"/>
    <property type="match status" value="1"/>
</dbReference>
<dbReference type="Proteomes" id="UP000292884">
    <property type="component" value="Unassembled WGS sequence"/>
</dbReference>
<organism evidence="6 7">
    <name type="scientific">Pedobacter frigiditerrae</name>
    <dbReference type="NCBI Taxonomy" id="2530452"/>
    <lineage>
        <taxon>Bacteria</taxon>
        <taxon>Pseudomonadati</taxon>
        <taxon>Bacteroidota</taxon>
        <taxon>Sphingobacteriia</taxon>
        <taxon>Sphingobacteriales</taxon>
        <taxon>Sphingobacteriaceae</taxon>
        <taxon>Pedobacter</taxon>
    </lineage>
</organism>
<evidence type="ECO:0000256" key="1">
    <source>
        <dbReference type="ARBA" id="ARBA00011900"/>
    </source>
</evidence>
<evidence type="ECO:0000256" key="3">
    <source>
        <dbReference type="ARBA" id="ARBA00022679"/>
    </source>
</evidence>
<name>A0A4R0MUK9_9SPHI</name>